<accession>A0A447MST6</accession>
<gene>
    <name evidence="1" type="primary">SBOV15301_1</name>
    <name evidence="1" type="ORF">NCTC129_00205</name>
</gene>
<organism evidence="1 2">
    <name type="scientific">Salmonella enterica I</name>
    <dbReference type="NCBI Taxonomy" id="59201"/>
    <lineage>
        <taxon>Bacteria</taxon>
        <taxon>Pseudomonadati</taxon>
        <taxon>Pseudomonadota</taxon>
        <taxon>Gammaproteobacteria</taxon>
        <taxon>Enterobacterales</taxon>
        <taxon>Enterobacteriaceae</taxon>
        <taxon>Salmonella</taxon>
    </lineage>
</organism>
<protein>
    <submittedName>
        <fullName evidence="1">Putative cytoplasmic protein</fullName>
    </submittedName>
</protein>
<dbReference type="AlphaFoldDB" id="A0A447MST6"/>
<evidence type="ECO:0000313" key="1">
    <source>
        <dbReference type="EMBL" id="VDZ94132.1"/>
    </source>
</evidence>
<dbReference type="Pfam" id="PF13811">
    <property type="entry name" value="DUF4186"/>
    <property type="match status" value="1"/>
</dbReference>
<evidence type="ECO:0000313" key="2">
    <source>
        <dbReference type="Proteomes" id="UP000282086"/>
    </source>
</evidence>
<dbReference type="EMBL" id="LR134140">
    <property type="protein sequence ID" value="VDZ94132.1"/>
    <property type="molecule type" value="Genomic_DNA"/>
</dbReference>
<name>A0A447MST6_SALET</name>
<sequence length="63" mass="7261">MMVSKRRCGAIRYLSAQHATATCCRGCLAKWHQIPQGEPLSKAQQQYIVSVIHYWLVIQMNQQ</sequence>
<dbReference type="InterPro" id="IPR020378">
    <property type="entry name" value="DUF4186"/>
</dbReference>
<dbReference type="Proteomes" id="UP000282086">
    <property type="component" value="Chromosome"/>
</dbReference>
<proteinExistence type="predicted"/>
<reference evidence="1 2" key="1">
    <citation type="submission" date="2018-12" db="EMBL/GenBank/DDBJ databases">
        <authorList>
            <consortium name="Pathogen Informatics"/>
        </authorList>
    </citation>
    <scope>NUCLEOTIDE SEQUENCE [LARGE SCALE GENOMIC DNA]</scope>
    <source>
        <strain evidence="1 2">NCTC129</strain>
    </source>
</reference>